<dbReference type="EMBL" id="JAUEPR010000053">
    <property type="protein sequence ID" value="KAK0471250.1"/>
    <property type="molecule type" value="Genomic_DNA"/>
</dbReference>
<dbReference type="AlphaFoldDB" id="A0AA39NSW5"/>
<accession>A0AA39NSW5</accession>
<name>A0AA39NSW5_9AGAR</name>
<gene>
    <name evidence="2" type="ORF">IW261DRAFT_1513028</name>
</gene>
<evidence type="ECO:0008006" key="4">
    <source>
        <dbReference type="Google" id="ProtNLM"/>
    </source>
</evidence>
<sequence length="132" mass="14288">MPRAIAWVAVFVLCSPSPSFPSITQVAPTTTTTDFGSASGTAVMISTSYIGTMAALCIVDKPAHPCRATTIHCLRVRRLQQVHWRCRTAPRVHNISRLGIQSMFSTRPDQSAVLDHGLGGRLVRKDGGLSTR</sequence>
<evidence type="ECO:0000313" key="3">
    <source>
        <dbReference type="Proteomes" id="UP001175227"/>
    </source>
</evidence>
<reference evidence="2" key="1">
    <citation type="submission" date="2023-06" db="EMBL/GenBank/DDBJ databases">
        <authorList>
            <consortium name="Lawrence Berkeley National Laboratory"/>
            <person name="Ahrendt S."/>
            <person name="Sahu N."/>
            <person name="Indic B."/>
            <person name="Wong-Bajracharya J."/>
            <person name="Merenyi Z."/>
            <person name="Ke H.-M."/>
            <person name="Monk M."/>
            <person name="Kocsube S."/>
            <person name="Drula E."/>
            <person name="Lipzen A."/>
            <person name="Balint B."/>
            <person name="Henrissat B."/>
            <person name="Andreopoulos B."/>
            <person name="Martin F.M."/>
            <person name="Harder C.B."/>
            <person name="Rigling D."/>
            <person name="Ford K.L."/>
            <person name="Foster G.D."/>
            <person name="Pangilinan J."/>
            <person name="Papanicolaou A."/>
            <person name="Barry K."/>
            <person name="LaButti K."/>
            <person name="Viragh M."/>
            <person name="Koriabine M."/>
            <person name="Yan M."/>
            <person name="Riley R."/>
            <person name="Champramary S."/>
            <person name="Plett K.L."/>
            <person name="Tsai I.J."/>
            <person name="Slot J."/>
            <person name="Sipos G."/>
            <person name="Plett J."/>
            <person name="Nagy L.G."/>
            <person name="Grigoriev I.V."/>
        </authorList>
    </citation>
    <scope>NUCLEOTIDE SEQUENCE</scope>
    <source>
        <strain evidence="2">ICMP 16352</strain>
    </source>
</reference>
<evidence type="ECO:0000256" key="1">
    <source>
        <dbReference type="SAM" id="SignalP"/>
    </source>
</evidence>
<feature type="signal peptide" evidence="1">
    <location>
        <begin position="1"/>
        <end position="19"/>
    </location>
</feature>
<evidence type="ECO:0000313" key="2">
    <source>
        <dbReference type="EMBL" id="KAK0471250.1"/>
    </source>
</evidence>
<protein>
    <recommendedName>
        <fullName evidence="4">Secreted protein</fullName>
    </recommendedName>
</protein>
<dbReference type="Proteomes" id="UP001175227">
    <property type="component" value="Unassembled WGS sequence"/>
</dbReference>
<organism evidence="2 3">
    <name type="scientific">Armillaria novae-zelandiae</name>
    <dbReference type="NCBI Taxonomy" id="153914"/>
    <lineage>
        <taxon>Eukaryota</taxon>
        <taxon>Fungi</taxon>
        <taxon>Dikarya</taxon>
        <taxon>Basidiomycota</taxon>
        <taxon>Agaricomycotina</taxon>
        <taxon>Agaricomycetes</taxon>
        <taxon>Agaricomycetidae</taxon>
        <taxon>Agaricales</taxon>
        <taxon>Marasmiineae</taxon>
        <taxon>Physalacriaceae</taxon>
        <taxon>Armillaria</taxon>
    </lineage>
</organism>
<proteinExistence type="predicted"/>
<comment type="caution">
    <text evidence="2">The sequence shown here is derived from an EMBL/GenBank/DDBJ whole genome shotgun (WGS) entry which is preliminary data.</text>
</comment>
<feature type="chain" id="PRO_5041270355" description="Secreted protein" evidence="1">
    <location>
        <begin position="20"/>
        <end position="132"/>
    </location>
</feature>
<keyword evidence="3" id="KW-1185">Reference proteome</keyword>
<keyword evidence="1" id="KW-0732">Signal</keyword>